<dbReference type="EC" id="2.3.2.27" evidence="3"/>
<dbReference type="SMART" id="SM00184">
    <property type="entry name" value="RING"/>
    <property type="match status" value="1"/>
</dbReference>
<evidence type="ECO:0000256" key="4">
    <source>
        <dbReference type="ARBA" id="ARBA00022679"/>
    </source>
</evidence>
<evidence type="ECO:0000256" key="1">
    <source>
        <dbReference type="ARBA" id="ARBA00000900"/>
    </source>
</evidence>
<dbReference type="PANTHER" id="PTHR45977">
    <property type="entry name" value="TARGET OF ERK KINASE MPK-1"/>
    <property type="match status" value="1"/>
</dbReference>
<keyword evidence="8" id="KW-0833">Ubl conjugation pathway</keyword>
<reference evidence="14 15" key="1">
    <citation type="submission" date="2019-01" db="EMBL/GenBank/DDBJ databases">
        <title>Draft genome sequences of three monokaryotic isolates of the white-rot basidiomycete fungus Dichomitus squalens.</title>
        <authorList>
            <consortium name="DOE Joint Genome Institute"/>
            <person name="Lopez S.C."/>
            <person name="Andreopoulos B."/>
            <person name="Pangilinan J."/>
            <person name="Lipzen A."/>
            <person name="Riley R."/>
            <person name="Ahrendt S."/>
            <person name="Ng V."/>
            <person name="Barry K."/>
            <person name="Daum C."/>
            <person name="Grigoriev I.V."/>
            <person name="Hilden K.S."/>
            <person name="Makela M.R."/>
            <person name="de Vries R.P."/>
        </authorList>
    </citation>
    <scope>NUCLEOTIDE SEQUENCE [LARGE SCALE GENOMIC DNA]</scope>
    <source>
        <strain evidence="14 15">CBS 464.89</strain>
    </source>
</reference>
<organism evidence="14 15">
    <name type="scientific">Dichomitus squalens</name>
    <dbReference type="NCBI Taxonomy" id="114155"/>
    <lineage>
        <taxon>Eukaryota</taxon>
        <taxon>Fungi</taxon>
        <taxon>Dikarya</taxon>
        <taxon>Basidiomycota</taxon>
        <taxon>Agaricomycotina</taxon>
        <taxon>Agaricomycetes</taxon>
        <taxon>Polyporales</taxon>
        <taxon>Polyporaceae</taxon>
        <taxon>Dichomitus</taxon>
    </lineage>
</organism>
<protein>
    <recommendedName>
        <fullName evidence="3">RING-type E3 ubiquitin transferase</fullName>
        <ecNumber evidence="3">2.3.2.27</ecNumber>
    </recommendedName>
</protein>
<dbReference type="GO" id="GO:0008270">
    <property type="term" value="F:zinc ion binding"/>
    <property type="evidence" value="ECO:0007669"/>
    <property type="project" value="UniProtKB-KW"/>
</dbReference>
<dbReference type="Gene3D" id="3.30.40.10">
    <property type="entry name" value="Zinc/RING finger domain, C3HC4 (zinc finger)"/>
    <property type="match status" value="1"/>
</dbReference>
<dbReference type="STRING" id="114155.A0A4Q9QBZ4"/>
<dbReference type="EMBL" id="ML145084">
    <property type="protein sequence ID" value="TBU65253.1"/>
    <property type="molecule type" value="Genomic_DNA"/>
</dbReference>
<proteinExistence type="predicted"/>
<dbReference type="InterPro" id="IPR001841">
    <property type="entry name" value="Znf_RING"/>
</dbReference>
<gene>
    <name evidence="14" type="ORF">BD310DRAFT_942889</name>
</gene>
<evidence type="ECO:0000313" key="14">
    <source>
        <dbReference type="EMBL" id="TBU65253.1"/>
    </source>
</evidence>
<dbReference type="GO" id="GO:0016567">
    <property type="term" value="P:protein ubiquitination"/>
    <property type="evidence" value="ECO:0007669"/>
    <property type="project" value="TreeGrafter"/>
</dbReference>
<dbReference type="Proteomes" id="UP000292082">
    <property type="component" value="Unassembled WGS sequence"/>
</dbReference>
<dbReference type="GO" id="GO:0061630">
    <property type="term" value="F:ubiquitin protein ligase activity"/>
    <property type="evidence" value="ECO:0007669"/>
    <property type="project" value="UniProtKB-EC"/>
</dbReference>
<keyword evidence="7 12" id="KW-0863">Zinc-finger</keyword>
<evidence type="ECO:0000256" key="8">
    <source>
        <dbReference type="ARBA" id="ARBA00022786"/>
    </source>
</evidence>
<evidence type="ECO:0000256" key="12">
    <source>
        <dbReference type="PROSITE-ProRule" id="PRU00175"/>
    </source>
</evidence>
<dbReference type="AlphaFoldDB" id="A0A4Q9QBZ4"/>
<keyword evidence="15" id="KW-1185">Reference proteome</keyword>
<keyword evidence="9" id="KW-0862">Zinc</keyword>
<evidence type="ECO:0000256" key="5">
    <source>
        <dbReference type="ARBA" id="ARBA00022692"/>
    </source>
</evidence>
<evidence type="ECO:0000256" key="2">
    <source>
        <dbReference type="ARBA" id="ARBA00004141"/>
    </source>
</evidence>
<name>A0A4Q9QBZ4_9APHY</name>
<keyword evidence="4" id="KW-0808">Transferase</keyword>
<evidence type="ECO:0000256" key="6">
    <source>
        <dbReference type="ARBA" id="ARBA00022723"/>
    </source>
</evidence>
<evidence type="ECO:0000313" key="15">
    <source>
        <dbReference type="Proteomes" id="UP000292082"/>
    </source>
</evidence>
<dbReference type="PANTHER" id="PTHR45977:SF4">
    <property type="entry name" value="RING-TYPE DOMAIN-CONTAINING PROTEIN"/>
    <property type="match status" value="1"/>
</dbReference>
<keyword evidence="5" id="KW-0812">Transmembrane</keyword>
<dbReference type="Pfam" id="PF13639">
    <property type="entry name" value="zf-RING_2"/>
    <property type="match status" value="1"/>
</dbReference>
<dbReference type="InterPro" id="IPR013083">
    <property type="entry name" value="Znf_RING/FYVE/PHD"/>
</dbReference>
<comment type="catalytic activity">
    <reaction evidence="1">
        <text>S-ubiquitinyl-[E2 ubiquitin-conjugating enzyme]-L-cysteine + [acceptor protein]-L-lysine = [E2 ubiquitin-conjugating enzyme]-L-cysteine + N(6)-ubiquitinyl-[acceptor protein]-L-lysine.</text>
        <dbReference type="EC" id="2.3.2.27"/>
    </reaction>
</comment>
<comment type="subcellular location">
    <subcellularLocation>
        <location evidence="2">Membrane</location>
        <topology evidence="2">Multi-pass membrane protein</topology>
    </subcellularLocation>
</comment>
<sequence length="176" mass="19985">MYYFPTSLMYCIRRSREPRPGFPDDNVEMVGPISQKTAARLALRFYIPQPELSSAPSRPVGPAAFLRPIGRRELDNWDQKFRSMEHPFLRLPKAEAKCLFCLDDYVELPRVLPVAVEGSSSQLDHAETQGIPVPLRLLACGHHFHKECLDRYITQVSARCPVCRARVQAPPLPGSR</sequence>
<keyword evidence="10" id="KW-1133">Transmembrane helix</keyword>
<keyword evidence="11" id="KW-0472">Membrane</keyword>
<dbReference type="GO" id="GO:0016020">
    <property type="term" value="C:membrane"/>
    <property type="evidence" value="ECO:0007669"/>
    <property type="project" value="UniProtKB-SubCell"/>
</dbReference>
<dbReference type="PROSITE" id="PS50089">
    <property type="entry name" value="ZF_RING_2"/>
    <property type="match status" value="1"/>
</dbReference>
<evidence type="ECO:0000256" key="11">
    <source>
        <dbReference type="ARBA" id="ARBA00023136"/>
    </source>
</evidence>
<feature type="domain" description="RING-type" evidence="13">
    <location>
        <begin position="98"/>
        <end position="164"/>
    </location>
</feature>
<keyword evidence="6" id="KW-0479">Metal-binding</keyword>
<evidence type="ECO:0000256" key="10">
    <source>
        <dbReference type="ARBA" id="ARBA00022989"/>
    </source>
</evidence>
<evidence type="ECO:0000259" key="13">
    <source>
        <dbReference type="PROSITE" id="PS50089"/>
    </source>
</evidence>
<evidence type="ECO:0000256" key="3">
    <source>
        <dbReference type="ARBA" id="ARBA00012483"/>
    </source>
</evidence>
<accession>A0A4Q9QBZ4</accession>
<evidence type="ECO:0000256" key="9">
    <source>
        <dbReference type="ARBA" id="ARBA00022833"/>
    </source>
</evidence>
<evidence type="ECO:0000256" key="7">
    <source>
        <dbReference type="ARBA" id="ARBA00022771"/>
    </source>
</evidence>
<dbReference type="GO" id="GO:0006511">
    <property type="term" value="P:ubiquitin-dependent protein catabolic process"/>
    <property type="evidence" value="ECO:0007669"/>
    <property type="project" value="TreeGrafter"/>
</dbReference>
<dbReference type="SUPFAM" id="SSF57850">
    <property type="entry name" value="RING/U-box"/>
    <property type="match status" value="1"/>
</dbReference>